<dbReference type="Proteomes" id="UP001193680">
    <property type="component" value="Unassembled WGS sequence"/>
</dbReference>
<organism evidence="3 4">
    <name type="scientific">Thiomicrorhabdus heinhorstiae</name>
    <dbReference type="NCBI Taxonomy" id="2748010"/>
    <lineage>
        <taxon>Bacteria</taxon>
        <taxon>Pseudomonadati</taxon>
        <taxon>Pseudomonadota</taxon>
        <taxon>Gammaproteobacteria</taxon>
        <taxon>Thiotrichales</taxon>
        <taxon>Piscirickettsiaceae</taxon>
        <taxon>Thiomicrorhabdus</taxon>
    </lineage>
</organism>
<comment type="caution">
    <text evidence="3">The sequence shown here is derived from an EMBL/GenBank/DDBJ whole genome shotgun (WGS) entry which is preliminary data.</text>
</comment>
<feature type="coiled-coil region" evidence="1">
    <location>
        <begin position="196"/>
        <end position="227"/>
    </location>
</feature>
<dbReference type="EMBL" id="JACBGI020000002">
    <property type="protein sequence ID" value="MBF6057115.1"/>
    <property type="molecule type" value="Genomic_DNA"/>
</dbReference>
<evidence type="ECO:0000256" key="1">
    <source>
        <dbReference type="SAM" id="Coils"/>
    </source>
</evidence>
<protein>
    <recommendedName>
        <fullName evidence="5">Tetratricopeptide repeat protein</fullName>
    </recommendedName>
</protein>
<sequence>MFNLKSIILLLMVSFLAGCSSPWTNIHSYDREYGKTTKLIPQFNIPANGSYIMRRIVRPSEPNEIYMGLESSKDYVNVVDFWLELKQTSHGDYYRLHIIPQKLSKSITNQWKPWIIVKTPKPDSLFFPVKLPENFWAKADSGQIISEWFICDSCFKENPAKFTSMVQARSADTYAEGNKNWLFDFVETPTHKPNWSGNIEAREQQIQAELDAKEEEKQKKLDALAADLPPELRRDKYMVQLSTYLKKQDYKSALRIFPRLEALPVAQDPSLKFFYGEALLRTGSPQEALTKLYEYVNEQGRNATHYGKALKLINEAESQI</sequence>
<evidence type="ECO:0008006" key="5">
    <source>
        <dbReference type="Google" id="ProtNLM"/>
    </source>
</evidence>
<reference evidence="3 4" key="2">
    <citation type="submission" date="2020-11" db="EMBL/GenBank/DDBJ databases">
        <title>Sulfur oxidizing isolate from Hospital Hole Sinkhole.</title>
        <authorList>
            <person name="Scott K.M."/>
        </authorList>
    </citation>
    <scope>NUCLEOTIDE SEQUENCE [LARGE SCALE GENOMIC DNA]</scope>
    <source>
        <strain evidence="3 4">HH1</strain>
    </source>
</reference>
<keyword evidence="2" id="KW-0732">Signal</keyword>
<feature type="signal peptide" evidence="2">
    <location>
        <begin position="1"/>
        <end position="19"/>
    </location>
</feature>
<evidence type="ECO:0000313" key="3">
    <source>
        <dbReference type="EMBL" id="MBF6057115.1"/>
    </source>
</evidence>
<dbReference type="PROSITE" id="PS51257">
    <property type="entry name" value="PROKAR_LIPOPROTEIN"/>
    <property type="match status" value="1"/>
</dbReference>
<dbReference type="RefSeq" id="WP_194947484.1">
    <property type="nucleotide sequence ID" value="NZ_JACBGI020000002.1"/>
</dbReference>
<evidence type="ECO:0000313" key="4">
    <source>
        <dbReference type="Proteomes" id="UP001193680"/>
    </source>
</evidence>
<accession>A0ABS0BTK9</accession>
<keyword evidence="1" id="KW-0175">Coiled coil</keyword>
<feature type="chain" id="PRO_5045715830" description="Tetratricopeptide repeat protein" evidence="2">
    <location>
        <begin position="20"/>
        <end position="320"/>
    </location>
</feature>
<reference evidence="3 4" key="1">
    <citation type="submission" date="2020-06" db="EMBL/GenBank/DDBJ databases">
        <authorList>
            <person name="Scott K."/>
        </authorList>
    </citation>
    <scope>NUCLEOTIDE SEQUENCE [LARGE SCALE GENOMIC DNA]</scope>
    <source>
        <strain evidence="3 4">HH1</strain>
    </source>
</reference>
<proteinExistence type="predicted"/>
<evidence type="ECO:0000256" key="2">
    <source>
        <dbReference type="SAM" id="SignalP"/>
    </source>
</evidence>
<name>A0ABS0BTK9_9GAMM</name>
<gene>
    <name evidence="3" type="ORF">H8792_002050</name>
</gene>
<keyword evidence="4" id="KW-1185">Reference proteome</keyword>